<reference evidence="2 3" key="1">
    <citation type="submission" date="2021-08" db="EMBL/GenBank/DDBJ databases">
        <title>Comparative Genomics Analysis of the Genus Qipengyuania Reveals Extensive Genetic Diversity and Metabolic Versatility, Including the Description of Fifteen Novel Species.</title>
        <authorList>
            <person name="Liu Y."/>
        </authorList>
    </citation>
    <scope>NUCLEOTIDE SEQUENCE [LARGE SCALE GENOMIC DNA]</scope>
    <source>
        <strain evidence="2 3">6D47A</strain>
    </source>
</reference>
<keyword evidence="3" id="KW-1185">Reference proteome</keyword>
<feature type="signal peptide" evidence="1">
    <location>
        <begin position="1"/>
        <end position="27"/>
    </location>
</feature>
<evidence type="ECO:0000256" key="1">
    <source>
        <dbReference type="SAM" id="SignalP"/>
    </source>
</evidence>
<gene>
    <name evidence="2" type="ORF">K3174_14345</name>
</gene>
<proteinExistence type="predicted"/>
<feature type="chain" id="PRO_5047134133" evidence="1">
    <location>
        <begin position="28"/>
        <end position="57"/>
    </location>
</feature>
<comment type="caution">
    <text evidence="2">The sequence shown here is derived from an EMBL/GenBank/DDBJ whole genome shotgun (WGS) entry which is preliminary data.</text>
</comment>
<keyword evidence="1" id="KW-0732">Signal</keyword>
<evidence type="ECO:0000313" key="3">
    <source>
        <dbReference type="Proteomes" id="UP000755104"/>
    </source>
</evidence>
<evidence type="ECO:0000313" key="2">
    <source>
        <dbReference type="EMBL" id="MBX7483712.1"/>
    </source>
</evidence>
<dbReference type="EMBL" id="JAIGNO010000012">
    <property type="protein sequence ID" value="MBX7483712.1"/>
    <property type="molecule type" value="Genomic_DNA"/>
</dbReference>
<name>A0ABS7J8Q2_9SPHN</name>
<dbReference type="Proteomes" id="UP000755104">
    <property type="component" value="Unassembled WGS sequence"/>
</dbReference>
<protein>
    <submittedName>
        <fullName evidence="2">Uncharacterized protein</fullName>
    </submittedName>
</protein>
<sequence>MDQTGVAAMFRFLAAFAALILAVPAQADWYRADSDHFVIYADDSEKDVARFAEMLER</sequence>
<accession>A0ABS7J8Q2</accession>
<organism evidence="2 3">
    <name type="scientific">Qipengyuania qiaonensis</name>
    <dbReference type="NCBI Taxonomy" id="2867240"/>
    <lineage>
        <taxon>Bacteria</taxon>
        <taxon>Pseudomonadati</taxon>
        <taxon>Pseudomonadota</taxon>
        <taxon>Alphaproteobacteria</taxon>
        <taxon>Sphingomonadales</taxon>
        <taxon>Erythrobacteraceae</taxon>
        <taxon>Qipengyuania</taxon>
    </lineage>
</organism>